<dbReference type="RefSeq" id="WP_103234792.1">
    <property type="nucleotide sequence ID" value="NZ_PPEG02000007.1"/>
</dbReference>
<organism evidence="2 3">
    <name type="scientific">Chryseobacterium viscerum</name>
    <dbReference type="NCBI Taxonomy" id="1037377"/>
    <lineage>
        <taxon>Bacteria</taxon>
        <taxon>Pseudomonadati</taxon>
        <taxon>Bacteroidota</taxon>
        <taxon>Flavobacteriia</taxon>
        <taxon>Flavobacteriales</taxon>
        <taxon>Weeksellaceae</taxon>
        <taxon>Chryseobacterium group</taxon>
        <taxon>Chryseobacterium</taxon>
    </lineage>
</organism>
<evidence type="ECO:0000313" key="2">
    <source>
        <dbReference type="EMBL" id="PWN59756.1"/>
    </source>
</evidence>
<name>A0A316WHP0_9FLAO</name>
<protein>
    <recommendedName>
        <fullName evidence="4">C1q domain-containing protein</fullName>
    </recommendedName>
</protein>
<gene>
    <name evidence="2" type="ORF">C1634_017170</name>
</gene>
<comment type="caution">
    <text evidence="2">The sequence shown here is derived from an EMBL/GenBank/DDBJ whole genome shotgun (WGS) entry which is preliminary data.</text>
</comment>
<feature type="signal peptide" evidence="1">
    <location>
        <begin position="1"/>
        <end position="21"/>
    </location>
</feature>
<evidence type="ECO:0000256" key="1">
    <source>
        <dbReference type="SAM" id="SignalP"/>
    </source>
</evidence>
<sequence length="467" mass="48708">MKIKQFYSLIALSSITVIVHAQVGINTPNPQATLDVTGSTNTSMKDGILPPRISKQQLADKDPGTYGIAQTGAFVYITDITDPIGVPPPPSVAEVGSIHNIGYYYFTGFQWVPFSMNLYNIDGSLSGNRVVTQDAHSLAFTTTATNGFSVGGSTFSVDGANDRIGIGTAAPQTKFHVVSTLPSLNRYNLIDATAGTNQYGIVALRNTSPLATGNYSLLGFTNNGPSSGGANWAVGSVRTGATLTNGSEEHFYIGNSVGGGLVERMRINPISGNIGIGTSAATNKLHINAINPIRLEGLQGSSGTAGSLTINGTGVVQLQNSTTISAARGTGTVSITLNNTFTNTVPSSKNFDNLSEMMGNTFIASSTGLYKVDFSINYPQRASSEDGGDGYLGYAQISLDGVQQSFTNTKVTLPEATGAASFVTCINSTLVKMNAGQALSFQALSFGSTPNSTNILAPFTINVVRID</sequence>
<proteinExistence type="predicted"/>
<evidence type="ECO:0000313" key="3">
    <source>
        <dbReference type="Proteomes" id="UP000236413"/>
    </source>
</evidence>
<dbReference type="Proteomes" id="UP000236413">
    <property type="component" value="Unassembled WGS sequence"/>
</dbReference>
<reference evidence="2 3" key="1">
    <citation type="submission" date="2018-04" db="EMBL/GenBank/DDBJ databases">
        <title>Chryseobacterium oncorhynchi 701B-08T from rainbow trout, and Chryseobacterium viscerum 687B-08T from diseased fish.</title>
        <authorList>
            <person name="Jeong J.-J."/>
            <person name="Lee Y.J."/>
            <person name="Pathiraja D."/>
            <person name="Park B."/>
            <person name="Choi I.-G."/>
            <person name="Kim K.D."/>
        </authorList>
    </citation>
    <scope>NUCLEOTIDE SEQUENCE [LARGE SCALE GENOMIC DNA]</scope>
    <source>
        <strain evidence="2 3">687B-08</strain>
    </source>
</reference>
<feature type="chain" id="PRO_5016397216" description="C1q domain-containing protein" evidence="1">
    <location>
        <begin position="22"/>
        <end position="467"/>
    </location>
</feature>
<accession>A0A316WHP0</accession>
<keyword evidence="1" id="KW-0732">Signal</keyword>
<evidence type="ECO:0008006" key="4">
    <source>
        <dbReference type="Google" id="ProtNLM"/>
    </source>
</evidence>
<dbReference type="EMBL" id="PPEG02000007">
    <property type="protein sequence ID" value="PWN59756.1"/>
    <property type="molecule type" value="Genomic_DNA"/>
</dbReference>
<dbReference type="AlphaFoldDB" id="A0A316WHP0"/>